<feature type="region of interest" description="Disordered" evidence="2">
    <location>
        <begin position="257"/>
        <end position="276"/>
    </location>
</feature>
<dbReference type="InterPro" id="IPR007365">
    <property type="entry name" value="TFR-like_dimer_dom"/>
</dbReference>
<dbReference type="RefSeq" id="XP_017994501.1">
    <property type="nucleotide sequence ID" value="XM_018147771.1"/>
</dbReference>
<evidence type="ECO:0000256" key="1">
    <source>
        <dbReference type="ARBA" id="ARBA00005634"/>
    </source>
</evidence>
<dbReference type="SUPFAM" id="SSF52025">
    <property type="entry name" value="PA domain"/>
    <property type="match status" value="1"/>
</dbReference>
<dbReference type="Gene3D" id="1.20.930.40">
    <property type="entry name" value="Transferrin receptor-like, dimerisation domain"/>
    <property type="match status" value="1"/>
</dbReference>
<dbReference type="Gene3D" id="3.40.630.10">
    <property type="entry name" value="Zn peptidases"/>
    <property type="match status" value="1"/>
</dbReference>
<proteinExistence type="inferred from homology"/>
<dbReference type="SUPFAM" id="SSF47672">
    <property type="entry name" value="Transferrin receptor-like dimerisation domain"/>
    <property type="match status" value="1"/>
</dbReference>
<keyword evidence="6" id="KW-0121">Carboxypeptidase</keyword>
<sequence>MRVTSCLLAQAALTYACQHEIHNHEAFFGLNERLTKRQEPVNFPPALDPNEAILLGAIESTDLDEWSNYYAHQYHIAGTAESVAQWTADRWAENGFTSRLDEYEVFLNYPISKSVTLTYPNGTTYVPSLKEDALPDDDVTEYPNSIPTFHGYSFSGDAEGELVYVGRGQEVDFDRLIELGVELEGKIALARYGGPFRGLKVKNSQAHGMAGVLIYTDVRDDGNVSTANGLLAYPDGPARNPTAVQKGSVLYLSTYPGDPTTPGYPSKKDSPRTGTELVTPRIPSIPISWQDAQPLLEALSGNGPSGEEINRTNWIGAADVEYSSGPAPGVTVSMSNLMKENITTIWNTIGIINGTNPDEVVIVGNHRDAWMIGGAADPNSGSACFVEMTKAFNALLATGWKPKRTIVLASWDAEEYGIVGSTEWVEEYVPWIRQSNVAYINLDTAVSGPVPDISATPDLHAIGLEVMKKIVYPYQNLTNVTMYDVYTETSESGIPGVLGSGSDYTAFLHGNGISSIDIGSNPGPDSPVYHYHSNYDTYHWMSTYGDPGYVTHKAIAQYTTLLVYYFANEEILPLDPVNYGVEMTKYLEELQFTIEDAAAVNSSASEIDLDPLISAIETFNASAAAFAELANSEDIDSDTVALLNTKLKDYQRGFASNGGMPRREFFKHVVFTPGLDTGYAPVTWPGVTEAVVAGNWTEAQSEVARAAGAVEVAAGIIKP</sequence>
<dbReference type="EMBL" id="LFJN01000057">
    <property type="protein sequence ID" value="KPI34538.1"/>
    <property type="molecule type" value="Genomic_DNA"/>
</dbReference>
<dbReference type="CDD" id="cd02121">
    <property type="entry name" value="PA_GCPII_like"/>
    <property type="match status" value="1"/>
</dbReference>
<evidence type="ECO:0000259" key="3">
    <source>
        <dbReference type="Pfam" id="PF02225"/>
    </source>
</evidence>
<organism evidence="6 7">
    <name type="scientific">Cyphellophora attinorum</name>
    <dbReference type="NCBI Taxonomy" id="1664694"/>
    <lineage>
        <taxon>Eukaryota</taxon>
        <taxon>Fungi</taxon>
        <taxon>Dikarya</taxon>
        <taxon>Ascomycota</taxon>
        <taxon>Pezizomycotina</taxon>
        <taxon>Eurotiomycetes</taxon>
        <taxon>Chaetothyriomycetidae</taxon>
        <taxon>Chaetothyriales</taxon>
        <taxon>Cyphellophoraceae</taxon>
        <taxon>Cyphellophora</taxon>
    </lineage>
</organism>
<feature type="domain" description="Transferrin receptor-like dimerisation" evidence="4">
    <location>
        <begin position="607"/>
        <end position="717"/>
    </location>
</feature>
<dbReference type="SUPFAM" id="SSF53187">
    <property type="entry name" value="Zn-dependent exopeptidases"/>
    <property type="match status" value="1"/>
</dbReference>
<dbReference type="Proteomes" id="UP000038010">
    <property type="component" value="Unassembled WGS sequence"/>
</dbReference>
<keyword evidence="7" id="KW-1185">Reference proteome</keyword>
<name>A0A0N0NHG6_9EURO</name>
<dbReference type="FunFam" id="3.40.630.10:FF:000101">
    <property type="entry name" value="N-acetylated alpha-linked acidic dipeptidase like 1"/>
    <property type="match status" value="1"/>
</dbReference>
<comment type="similarity">
    <text evidence="1">Belongs to the peptidase M28 family. M28B subfamily.</text>
</comment>
<dbReference type="InterPro" id="IPR046450">
    <property type="entry name" value="PA_dom_sf"/>
</dbReference>
<gene>
    <name evidence="6" type="ORF">AB675_7404</name>
</gene>
<dbReference type="GeneID" id="28739651"/>
<accession>A0A0N0NHG6</accession>
<dbReference type="FunFam" id="3.50.30.30:FF:000008">
    <property type="entry name" value="Glutamate carboxypeptidase 2"/>
    <property type="match status" value="1"/>
</dbReference>
<evidence type="ECO:0000256" key="2">
    <source>
        <dbReference type="SAM" id="MobiDB-lite"/>
    </source>
</evidence>
<dbReference type="InterPro" id="IPR003137">
    <property type="entry name" value="PA_domain"/>
</dbReference>
<evidence type="ECO:0000259" key="5">
    <source>
        <dbReference type="Pfam" id="PF04389"/>
    </source>
</evidence>
<evidence type="ECO:0000313" key="6">
    <source>
        <dbReference type="EMBL" id="KPI34538.1"/>
    </source>
</evidence>
<dbReference type="STRING" id="1664694.A0A0N0NHG6"/>
<dbReference type="OrthoDB" id="5841748at2759"/>
<dbReference type="InterPro" id="IPR007484">
    <property type="entry name" value="Peptidase_M28"/>
</dbReference>
<dbReference type="InterPro" id="IPR039373">
    <property type="entry name" value="Peptidase_M28B"/>
</dbReference>
<feature type="domain" description="Peptidase M28" evidence="5">
    <location>
        <begin position="347"/>
        <end position="539"/>
    </location>
</feature>
<reference evidence="6 7" key="1">
    <citation type="submission" date="2015-06" db="EMBL/GenBank/DDBJ databases">
        <title>Draft genome of the ant-associated black yeast Phialophora attae CBS 131958.</title>
        <authorList>
            <person name="Moreno L.F."/>
            <person name="Stielow B.J."/>
            <person name="de Hoog S."/>
            <person name="Vicente V.A."/>
            <person name="Weiss V.A."/>
            <person name="de Vries M."/>
            <person name="Cruz L.M."/>
            <person name="Souza E.M."/>
        </authorList>
    </citation>
    <scope>NUCLEOTIDE SEQUENCE [LARGE SCALE GENOMIC DNA]</scope>
    <source>
        <strain evidence="6 7">CBS 131958</strain>
    </source>
</reference>
<dbReference type="Pfam" id="PF02225">
    <property type="entry name" value="PA"/>
    <property type="match status" value="1"/>
</dbReference>
<evidence type="ECO:0000313" key="7">
    <source>
        <dbReference type="Proteomes" id="UP000038010"/>
    </source>
</evidence>
<dbReference type="VEuPathDB" id="FungiDB:AB675_7404"/>
<dbReference type="InterPro" id="IPR036757">
    <property type="entry name" value="TFR-like_dimer_dom_sf"/>
</dbReference>
<feature type="domain" description="PA" evidence="3">
    <location>
        <begin position="159"/>
        <end position="223"/>
    </location>
</feature>
<dbReference type="Pfam" id="PF04253">
    <property type="entry name" value="TFR_dimer"/>
    <property type="match status" value="1"/>
</dbReference>
<dbReference type="CDD" id="cd08022">
    <property type="entry name" value="M28_PSMA_like"/>
    <property type="match status" value="1"/>
</dbReference>
<protein>
    <submittedName>
        <fullName evidence="6">Glutamate carboxypeptidase 2</fullName>
    </submittedName>
</protein>
<dbReference type="AlphaFoldDB" id="A0A0N0NHG6"/>
<dbReference type="PANTHER" id="PTHR10404:SF46">
    <property type="entry name" value="VACUOLAR PROTEIN SORTING-ASSOCIATED PROTEIN 70"/>
    <property type="match status" value="1"/>
</dbReference>
<dbReference type="GO" id="GO:0004180">
    <property type="term" value="F:carboxypeptidase activity"/>
    <property type="evidence" value="ECO:0007669"/>
    <property type="project" value="UniProtKB-KW"/>
</dbReference>
<dbReference type="Pfam" id="PF04389">
    <property type="entry name" value="Peptidase_M28"/>
    <property type="match status" value="1"/>
</dbReference>
<keyword evidence="6" id="KW-0645">Protease</keyword>
<comment type="caution">
    <text evidence="6">The sequence shown here is derived from an EMBL/GenBank/DDBJ whole genome shotgun (WGS) entry which is preliminary data.</text>
</comment>
<evidence type="ECO:0000259" key="4">
    <source>
        <dbReference type="Pfam" id="PF04253"/>
    </source>
</evidence>
<dbReference type="Gene3D" id="3.50.30.30">
    <property type="match status" value="1"/>
</dbReference>
<dbReference type="PROSITE" id="PS51257">
    <property type="entry name" value="PROKAR_LIPOPROTEIN"/>
    <property type="match status" value="1"/>
</dbReference>
<dbReference type="PANTHER" id="PTHR10404">
    <property type="entry name" value="N-ACETYLATED-ALPHA-LINKED ACIDIC DIPEPTIDASE"/>
    <property type="match status" value="1"/>
</dbReference>
<keyword evidence="6" id="KW-0378">Hydrolase</keyword>